<evidence type="ECO:0000313" key="3">
    <source>
        <dbReference type="Proteomes" id="UP000002748"/>
    </source>
</evidence>
<dbReference type="KEGG" id="tasa:A1Q1_04673"/>
<gene>
    <name evidence="2" type="ORF">A1Q1_04673</name>
</gene>
<dbReference type="Proteomes" id="UP000002748">
    <property type="component" value="Unassembled WGS sequence"/>
</dbReference>
<sequence length="100" mass="11049">MLRNHPVLPGRRSSLPDAPDSGGEAASPRKSLTTIEEEKAAEAQRKSEEKRKSEEQKAEERGRQELGLPEGSSLPILDAERKNRLSLSSLKSVGKNIFKK</sequence>
<dbReference type="VEuPathDB" id="FungiDB:A1Q1_04673"/>
<name>J5QCW2_TRIAS</name>
<dbReference type="GeneID" id="25988185"/>
<dbReference type="RefSeq" id="XP_014178386.1">
    <property type="nucleotide sequence ID" value="XM_014322911.1"/>
</dbReference>
<evidence type="ECO:0000313" key="2">
    <source>
        <dbReference type="EMBL" id="EJT46708.1"/>
    </source>
</evidence>
<evidence type="ECO:0000256" key="1">
    <source>
        <dbReference type="SAM" id="MobiDB-lite"/>
    </source>
</evidence>
<dbReference type="EMBL" id="ALBS01000280">
    <property type="protein sequence ID" value="EJT46708.1"/>
    <property type="molecule type" value="Genomic_DNA"/>
</dbReference>
<dbReference type="AlphaFoldDB" id="J5QCW2"/>
<reference evidence="2 3" key="1">
    <citation type="journal article" date="2012" name="Eukaryot. Cell">
        <title>Draft genome sequence of CBS 2479, the standard type strain of Trichosporon asahii.</title>
        <authorList>
            <person name="Yang R.Y."/>
            <person name="Li H.T."/>
            <person name="Zhu H."/>
            <person name="Zhou G.P."/>
            <person name="Wang M."/>
            <person name="Wang L."/>
        </authorList>
    </citation>
    <scope>NUCLEOTIDE SEQUENCE [LARGE SCALE GENOMIC DNA]</scope>
    <source>
        <strain evidence="3">ATCC 90039 / CBS 2479 / JCM 2466 / KCTC 7840 / NCYC 2677 / UAMH 7654</strain>
    </source>
</reference>
<accession>J5QCW2</accession>
<comment type="caution">
    <text evidence="2">The sequence shown here is derived from an EMBL/GenBank/DDBJ whole genome shotgun (WGS) entry which is preliminary data.</text>
</comment>
<feature type="region of interest" description="Disordered" evidence="1">
    <location>
        <begin position="1"/>
        <end position="82"/>
    </location>
</feature>
<proteinExistence type="predicted"/>
<protein>
    <submittedName>
        <fullName evidence="2">Uncharacterized protein</fullName>
    </submittedName>
</protein>
<organism evidence="2 3">
    <name type="scientific">Trichosporon asahii var. asahii (strain ATCC 90039 / CBS 2479 / JCM 2466 / KCTC 7840 / NBRC 103889/ NCYC 2677 / UAMH 7654)</name>
    <name type="common">Yeast</name>
    <dbReference type="NCBI Taxonomy" id="1186058"/>
    <lineage>
        <taxon>Eukaryota</taxon>
        <taxon>Fungi</taxon>
        <taxon>Dikarya</taxon>
        <taxon>Basidiomycota</taxon>
        <taxon>Agaricomycotina</taxon>
        <taxon>Tremellomycetes</taxon>
        <taxon>Trichosporonales</taxon>
        <taxon>Trichosporonaceae</taxon>
        <taxon>Trichosporon</taxon>
    </lineage>
</organism>
<feature type="compositionally biased region" description="Basic and acidic residues" evidence="1">
    <location>
        <begin position="36"/>
        <end position="64"/>
    </location>
</feature>
<dbReference type="HOGENOM" id="CLU_2308036_0_0_1"/>